<evidence type="ECO:0000256" key="2">
    <source>
        <dbReference type="ARBA" id="ARBA00038006"/>
    </source>
</evidence>
<dbReference type="GO" id="GO:0005774">
    <property type="term" value="C:vacuolar membrane"/>
    <property type="evidence" value="ECO:0007669"/>
    <property type="project" value="TreeGrafter"/>
</dbReference>
<evidence type="ECO:0000256" key="3">
    <source>
        <dbReference type="SAM" id="MobiDB-lite"/>
    </source>
</evidence>
<name>A0A8J6BBC3_ZIZPA</name>
<feature type="domain" description="NAB" evidence="4">
    <location>
        <begin position="10"/>
        <end position="82"/>
    </location>
</feature>
<gene>
    <name evidence="5" type="ORF">GUJ93_ZPchr0010g8186</name>
</gene>
<dbReference type="PROSITE" id="PS51774">
    <property type="entry name" value="NAB"/>
    <property type="match status" value="1"/>
</dbReference>
<dbReference type="InterPro" id="IPR011684">
    <property type="entry name" value="NAB"/>
</dbReference>
<dbReference type="PANTHER" id="PTHR32258:SF11">
    <property type="entry name" value="OS05G0168800 PROTEIN"/>
    <property type="match status" value="1"/>
</dbReference>
<accession>A0A8J6BBC3</accession>
<dbReference type="EMBL" id="JAAALK010000082">
    <property type="protein sequence ID" value="KAG8084927.1"/>
    <property type="molecule type" value="Genomic_DNA"/>
</dbReference>
<organism evidence="5 6">
    <name type="scientific">Zizania palustris</name>
    <name type="common">Northern wild rice</name>
    <dbReference type="NCBI Taxonomy" id="103762"/>
    <lineage>
        <taxon>Eukaryota</taxon>
        <taxon>Viridiplantae</taxon>
        <taxon>Streptophyta</taxon>
        <taxon>Embryophyta</taxon>
        <taxon>Tracheophyta</taxon>
        <taxon>Spermatophyta</taxon>
        <taxon>Magnoliopsida</taxon>
        <taxon>Liliopsida</taxon>
        <taxon>Poales</taxon>
        <taxon>Poaceae</taxon>
        <taxon>BOP clade</taxon>
        <taxon>Oryzoideae</taxon>
        <taxon>Oryzeae</taxon>
        <taxon>Zizaniinae</taxon>
        <taxon>Zizania</taxon>
    </lineage>
</organism>
<dbReference type="InterPro" id="IPR051861">
    <property type="entry name" value="NET_actin-binding_domain"/>
</dbReference>
<evidence type="ECO:0000259" key="4">
    <source>
        <dbReference type="PROSITE" id="PS51774"/>
    </source>
</evidence>
<sequence>MQKVQSKKPRSWWWDSHISLKNAKWLSENLEEMETQIKETLELIEEGGSSAEKAEVLITHVHNFDRMYHALSERYGNAQSPSSPEPDLQDKMSQQKPKPRSDCFDVSIGSGVSSDVSKKGSDGSSSSSESDSELDEVKEENDNYFLCPESKNYRA</sequence>
<dbReference type="Proteomes" id="UP000729402">
    <property type="component" value="Unassembled WGS sequence"/>
</dbReference>
<feature type="region of interest" description="Disordered" evidence="3">
    <location>
        <begin position="72"/>
        <end position="155"/>
    </location>
</feature>
<protein>
    <recommendedName>
        <fullName evidence="4">NAB domain-containing protein</fullName>
    </recommendedName>
</protein>
<keyword evidence="1" id="KW-0175">Coiled coil</keyword>
<proteinExistence type="inferred from homology"/>
<evidence type="ECO:0000256" key="1">
    <source>
        <dbReference type="ARBA" id="ARBA00023054"/>
    </source>
</evidence>
<reference evidence="5" key="1">
    <citation type="journal article" date="2021" name="bioRxiv">
        <title>Whole Genome Assembly and Annotation of Northern Wild Rice, Zizania palustris L., Supports a Whole Genome Duplication in the Zizania Genus.</title>
        <authorList>
            <person name="Haas M."/>
            <person name="Kono T."/>
            <person name="Macchietto M."/>
            <person name="Millas R."/>
            <person name="McGilp L."/>
            <person name="Shao M."/>
            <person name="Duquette J."/>
            <person name="Hirsch C.N."/>
            <person name="Kimball J."/>
        </authorList>
    </citation>
    <scope>NUCLEOTIDE SEQUENCE</scope>
    <source>
        <tissue evidence="5">Fresh leaf tissue</tissue>
    </source>
</reference>
<dbReference type="OrthoDB" id="1924020at2759"/>
<dbReference type="Pfam" id="PF07765">
    <property type="entry name" value="KIP1"/>
    <property type="match status" value="1"/>
</dbReference>
<feature type="compositionally biased region" description="Low complexity" evidence="3">
    <location>
        <begin position="105"/>
        <end position="115"/>
    </location>
</feature>
<evidence type="ECO:0000313" key="6">
    <source>
        <dbReference type="Proteomes" id="UP000729402"/>
    </source>
</evidence>
<reference evidence="5" key="2">
    <citation type="submission" date="2021-02" db="EMBL/GenBank/DDBJ databases">
        <authorList>
            <person name="Kimball J.A."/>
            <person name="Haas M.W."/>
            <person name="Macchietto M."/>
            <person name="Kono T."/>
            <person name="Duquette J."/>
            <person name="Shao M."/>
        </authorList>
    </citation>
    <scope>NUCLEOTIDE SEQUENCE</scope>
    <source>
        <tissue evidence="5">Fresh leaf tissue</tissue>
    </source>
</reference>
<keyword evidence="6" id="KW-1185">Reference proteome</keyword>
<feature type="compositionally biased region" description="Acidic residues" evidence="3">
    <location>
        <begin position="130"/>
        <end position="139"/>
    </location>
</feature>
<comment type="similarity">
    <text evidence="2">Belongs to the NET family.</text>
</comment>
<evidence type="ECO:0000313" key="5">
    <source>
        <dbReference type="EMBL" id="KAG8084927.1"/>
    </source>
</evidence>
<dbReference type="AlphaFoldDB" id="A0A8J6BBC3"/>
<comment type="caution">
    <text evidence="5">The sequence shown here is derived from an EMBL/GenBank/DDBJ whole genome shotgun (WGS) entry which is preliminary data.</text>
</comment>
<dbReference type="GO" id="GO:0003779">
    <property type="term" value="F:actin binding"/>
    <property type="evidence" value="ECO:0007669"/>
    <property type="project" value="InterPro"/>
</dbReference>
<dbReference type="PANTHER" id="PTHR32258">
    <property type="entry name" value="PROTEIN NETWORKED 4A"/>
    <property type="match status" value="1"/>
</dbReference>